<evidence type="ECO:0000313" key="1">
    <source>
        <dbReference type="EMBL" id="KAI0087205.1"/>
    </source>
</evidence>
<reference evidence="1" key="1">
    <citation type="journal article" date="2021" name="Environ. Microbiol.">
        <title>Gene family expansions and transcriptome signatures uncover fungal adaptations to wood decay.</title>
        <authorList>
            <person name="Hage H."/>
            <person name="Miyauchi S."/>
            <person name="Viragh M."/>
            <person name="Drula E."/>
            <person name="Min B."/>
            <person name="Chaduli D."/>
            <person name="Navarro D."/>
            <person name="Favel A."/>
            <person name="Norest M."/>
            <person name="Lesage-Meessen L."/>
            <person name="Balint B."/>
            <person name="Merenyi Z."/>
            <person name="de Eugenio L."/>
            <person name="Morin E."/>
            <person name="Martinez A.T."/>
            <person name="Baldrian P."/>
            <person name="Stursova M."/>
            <person name="Martinez M.J."/>
            <person name="Novotny C."/>
            <person name="Magnuson J.K."/>
            <person name="Spatafora J.W."/>
            <person name="Maurice S."/>
            <person name="Pangilinan J."/>
            <person name="Andreopoulos W."/>
            <person name="LaButti K."/>
            <person name="Hundley H."/>
            <person name="Na H."/>
            <person name="Kuo A."/>
            <person name="Barry K."/>
            <person name="Lipzen A."/>
            <person name="Henrissat B."/>
            <person name="Riley R."/>
            <person name="Ahrendt S."/>
            <person name="Nagy L.G."/>
            <person name="Grigoriev I.V."/>
            <person name="Martin F."/>
            <person name="Rosso M.N."/>
        </authorList>
    </citation>
    <scope>NUCLEOTIDE SEQUENCE</scope>
    <source>
        <strain evidence="1">CBS 384.51</strain>
    </source>
</reference>
<protein>
    <submittedName>
        <fullName evidence="1">Uncharacterized protein</fullName>
    </submittedName>
</protein>
<name>A0ACB8TZN1_9APHY</name>
<accession>A0ACB8TZN1</accession>
<sequence length="240" mass="25971">MPTSSAITSEDKTKIKAAIPNNNKILTAAIARIYYAYPDPNKWSYSGLQGALAFAKDNNRGAHVFKLVNLAGSGGIVWEHEMYEGFEYFQDRPFFYSFPGDECMIGLVFADEGEAKTLAKKITTAQKGGSGKSNKPSSSKKKSTKGGKIDKSLISGPTGFKHVAHMGYDAEKGFTSTNVDPSWQALLSSLEEFGIDKETAASNMEFIKDFVRDAQKNGPPPLPAGGGKKKVPPPPPVSRR</sequence>
<feature type="non-terminal residue" evidence="1">
    <location>
        <position position="240"/>
    </location>
</feature>
<proteinExistence type="predicted"/>
<evidence type="ECO:0000313" key="2">
    <source>
        <dbReference type="Proteomes" id="UP001055072"/>
    </source>
</evidence>
<comment type="caution">
    <text evidence="1">The sequence shown here is derived from an EMBL/GenBank/DDBJ whole genome shotgun (WGS) entry which is preliminary data.</text>
</comment>
<dbReference type="EMBL" id="MU274919">
    <property type="protein sequence ID" value="KAI0087205.1"/>
    <property type="molecule type" value="Genomic_DNA"/>
</dbReference>
<organism evidence="1 2">
    <name type="scientific">Irpex rosettiformis</name>
    <dbReference type="NCBI Taxonomy" id="378272"/>
    <lineage>
        <taxon>Eukaryota</taxon>
        <taxon>Fungi</taxon>
        <taxon>Dikarya</taxon>
        <taxon>Basidiomycota</taxon>
        <taxon>Agaricomycotina</taxon>
        <taxon>Agaricomycetes</taxon>
        <taxon>Polyporales</taxon>
        <taxon>Irpicaceae</taxon>
        <taxon>Irpex</taxon>
    </lineage>
</organism>
<gene>
    <name evidence="1" type="ORF">BDY19DRAFT_856489</name>
</gene>
<dbReference type="Proteomes" id="UP001055072">
    <property type="component" value="Unassembled WGS sequence"/>
</dbReference>
<keyword evidence="2" id="KW-1185">Reference proteome</keyword>